<sequence length="323" mass="37216">MLPYTIYSPNSGITLCSWLSNNWNECKKKLNNHGALLFRGFNIEDVIAFREAVLSATPEILDYEEPSTPRTKVNDRVFTSTEYPADQRIPLHNEMSYRRTWPKYLWLWSQKAADSGGQTTLADYRKVLQRLSNKTREEFKSKGVLYERRYNTGFDLTWQQVFQTEERRIVEEKLRSESVDFEWLDEEQLITRQVVQGVMTHPYTGEESWFNQANLFHPSSLPEEVQLALEAALGVGIFPRMAKYGDGTLINESTLIEIRAAIDAETVYPDWKNGDVAVVDNLAVAHGREPFSGARKVYVIMASPMHCNFSLLNEDMRCKHGTL</sequence>
<dbReference type="AlphaFoldDB" id="A0A022PLB4"/>
<dbReference type="GO" id="GO:0017000">
    <property type="term" value="P:antibiotic biosynthetic process"/>
    <property type="evidence" value="ECO:0007669"/>
    <property type="project" value="UniProtKB-KW"/>
</dbReference>
<evidence type="ECO:0000259" key="4">
    <source>
        <dbReference type="Pfam" id="PF02668"/>
    </source>
</evidence>
<evidence type="ECO:0000256" key="1">
    <source>
        <dbReference type="ARBA" id="ARBA00001954"/>
    </source>
</evidence>
<dbReference type="GO" id="GO:0016706">
    <property type="term" value="F:2-oxoglutarate-dependent dioxygenase activity"/>
    <property type="evidence" value="ECO:0007669"/>
    <property type="project" value="UniProtKB-ARBA"/>
</dbReference>
<name>A0A022PLB4_9GAMM</name>
<protein>
    <submittedName>
        <fullName evidence="5">Putative taurine catabolism dioxygenase</fullName>
    </submittedName>
</protein>
<evidence type="ECO:0000256" key="2">
    <source>
        <dbReference type="ARBA" id="ARBA00023002"/>
    </source>
</evidence>
<dbReference type="InterPro" id="IPR050411">
    <property type="entry name" value="AlphaKG_dependent_hydroxylases"/>
</dbReference>
<dbReference type="EMBL" id="JFGV01000012">
    <property type="protein sequence ID" value="EYU16294.1"/>
    <property type="molecule type" value="Genomic_DNA"/>
</dbReference>
<comment type="cofactor">
    <cofactor evidence="1">
        <name>Fe(2+)</name>
        <dbReference type="ChEBI" id="CHEBI:29033"/>
    </cofactor>
</comment>
<dbReference type="Gene3D" id="3.60.130.10">
    <property type="entry name" value="Clavaminate synthase-like"/>
    <property type="match status" value="1"/>
</dbReference>
<reference evidence="5 6" key="1">
    <citation type="submission" date="2014-03" db="EMBL/GenBank/DDBJ databases">
        <title>Draft Genome of Photorhabdus luminescens BA1, an Egyptian Isolate.</title>
        <authorList>
            <person name="Ghazal S."/>
            <person name="Hurst S.G.IV."/>
            <person name="Morris K."/>
            <person name="Thomas K."/>
            <person name="Tisa L.S."/>
        </authorList>
    </citation>
    <scope>NUCLEOTIDE SEQUENCE [LARGE SCALE GENOMIC DNA]</scope>
    <source>
        <strain evidence="5 6">BA1</strain>
    </source>
</reference>
<dbReference type="InterPro" id="IPR003819">
    <property type="entry name" value="TauD/TfdA-like"/>
</dbReference>
<keyword evidence="2" id="KW-0560">Oxidoreductase</keyword>
<dbReference type="SUPFAM" id="SSF51197">
    <property type="entry name" value="Clavaminate synthase-like"/>
    <property type="match status" value="1"/>
</dbReference>
<comment type="caution">
    <text evidence="5">The sequence shown here is derived from an EMBL/GenBank/DDBJ whole genome shotgun (WGS) entry which is preliminary data.</text>
</comment>
<dbReference type="Proteomes" id="UP000023464">
    <property type="component" value="Unassembled WGS sequence"/>
</dbReference>
<keyword evidence="3" id="KW-0045">Antibiotic biosynthesis</keyword>
<evidence type="ECO:0000313" key="6">
    <source>
        <dbReference type="Proteomes" id="UP000023464"/>
    </source>
</evidence>
<dbReference type="InterPro" id="IPR042098">
    <property type="entry name" value="TauD-like_sf"/>
</dbReference>
<dbReference type="Pfam" id="PF02668">
    <property type="entry name" value="TauD"/>
    <property type="match status" value="1"/>
</dbReference>
<feature type="domain" description="TauD/TfdA-like" evidence="4">
    <location>
        <begin position="15"/>
        <end position="299"/>
    </location>
</feature>
<dbReference type="RefSeq" id="WP_051560678.1">
    <property type="nucleotide sequence ID" value="NZ_CAWLTM010000103.1"/>
</dbReference>
<accession>A0A022PLB4</accession>
<keyword evidence="6" id="KW-1185">Reference proteome</keyword>
<dbReference type="PANTHER" id="PTHR10696:SF56">
    <property type="entry name" value="TAUD_TFDA-LIKE DOMAIN-CONTAINING PROTEIN"/>
    <property type="match status" value="1"/>
</dbReference>
<dbReference type="PATRIC" id="fig|1393736.3.peg.1140"/>
<gene>
    <name evidence="5" type="ORF">BA1DRAFT_01118</name>
</gene>
<dbReference type="PANTHER" id="PTHR10696">
    <property type="entry name" value="GAMMA-BUTYROBETAINE HYDROXYLASE-RELATED"/>
    <property type="match status" value="1"/>
</dbReference>
<proteinExistence type="predicted"/>
<organism evidence="5 6">
    <name type="scientific">Photorhabdus aegyptia</name>
    <dbReference type="NCBI Taxonomy" id="2805098"/>
    <lineage>
        <taxon>Bacteria</taxon>
        <taxon>Pseudomonadati</taxon>
        <taxon>Pseudomonadota</taxon>
        <taxon>Gammaproteobacteria</taxon>
        <taxon>Enterobacterales</taxon>
        <taxon>Morganellaceae</taxon>
        <taxon>Photorhabdus</taxon>
    </lineage>
</organism>
<evidence type="ECO:0000313" key="5">
    <source>
        <dbReference type="EMBL" id="EYU16294.1"/>
    </source>
</evidence>
<keyword evidence="5" id="KW-0223">Dioxygenase</keyword>
<evidence type="ECO:0000256" key="3">
    <source>
        <dbReference type="ARBA" id="ARBA00023194"/>
    </source>
</evidence>